<organism evidence="1 2">
    <name type="scientific">Nocardia rhamnosiphila</name>
    <dbReference type="NCBI Taxonomy" id="426716"/>
    <lineage>
        <taxon>Bacteria</taxon>
        <taxon>Bacillati</taxon>
        <taxon>Actinomycetota</taxon>
        <taxon>Actinomycetes</taxon>
        <taxon>Mycobacteriales</taxon>
        <taxon>Nocardiaceae</taxon>
        <taxon>Nocardia</taxon>
    </lineage>
</organism>
<name>A0ABV2WZK9_9NOCA</name>
<dbReference type="Proteomes" id="UP001550628">
    <property type="component" value="Unassembled WGS sequence"/>
</dbReference>
<comment type="caution">
    <text evidence="1">The sequence shown here is derived from an EMBL/GenBank/DDBJ whole genome shotgun (WGS) entry which is preliminary data.</text>
</comment>
<proteinExistence type="predicted"/>
<gene>
    <name evidence="1" type="ORF">ABZ510_31315</name>
</gene>
<dbReference type="RefSeq" id="WP_356959578.1">
    <property type="nucleotide sequence ID" value="NZ_JBEYBD010000031.1"/>
</dbReference>
<sequence>MQRVPASGALAAAPALGSVVGAATVAVPPRTGGTRPDGSAFV</sequence>
<accession>A0ABV2WZK9</accession>
<evidence type="ECO:0000313" key="2">
    <source>
        <dbReference type="Proteomes" id="UP001550628"/>
    </source>
</evidence>
<dbReference type="EMBL" id="JBEYBF010000036">
    <property type="protein sequence ID" value="MEU1956323.1"/>
    <property type="molecule type" value="Genomic_DNA"/>
</dbReference>
<evidence type="ECO:0000313" key="1">
    <source>
        <dbReference type="EMBL" id="MEU1956323.1"/>
    </source>
</evidence>
<keyword evidence="2" id="KW-1185">Reference proteome</keyword>
<protein>
    <submittedName>
        <fullName evidence="1">Uncharacterized protein</fullName>
    </submittedName>
</protein>
<reference evidence="1 2" key="1">
    <citation type="submission" date="2024-06" db="EMBL/GenBank/DDBJ databases">
        <title>The Natural Products Discovery Center: Release of the First 8490 Sequenced Strains for Exploring Actinobacteria Biosynthetic Diversity.</title>
        <authorList>
            <person name="Kalkreuter E."/>
            <person name="Kautsar S.A."/>
            <person name="Yang D."/>
            <person name="Bader C.D."/>
            <person name="Teijaro C.N."/>
            <person name="Fluegel L."/>
            <person name="Davis C.M."/>
            <person name="Simpson J.R."/>
            <person name="Lauterbach L."/>
            <person name="Steele A.D."/>
            <person name="Gui C."/>
            <person name="Meng S."/>
            <person name="Li G."/>
            <person name="Viehrig K."/>
            <person name="Ye F."/>
            <person name="Su P."/>
            <person name="Kiefer A.F."/>
            <person name="Nichols A."/>
            <person name="Cepeda A.J."/>
            <person name="Yan W."/>
            <person name="Fan B."/>
            <person name="Jiang Y."/>
            <person name="Adhikari A."/>
            <person name="Zheng C.-J."/>
            <person name="Schuster L."/>
            <person name="Cowan T.M."/>
            <person name="Smanski M.J."/>
            <person name="Chevrette M.G."/>
            <person name="De Carvalho L.P.S."/>
            <person name="Shen B."/>
        </authorList>
    </citation>
    <scope>NUCLEOTIDE SEQUENCE [LARGE SCALE GENOMIC DNA]</scope>
    <source>
        <strain evidence="1 2">NPDC019708</strain>
    </source>
</reference>